<accession>A0A2A2JW35</accession>
<organism evidence="1 2">
    <name type="scientific">Diploscapter pachys</name>
    <dbReference type="NCBI Taxonomy" id="2018661"/>
    <lineage>
        <taxon>Eukaryota</taxon>
        <taxon>Metazoa</taxon>
        <taxon>Ecdysozoa</taxon>
        <taxon>Nematoda</taxon>
        <taxon>Chromadorea</taxon>
        <taxon>Rhabditida</taxon>
        <taxon>Rhabditina</taxon>
        <taxon>Rhabditomorpha</taxon>
        <taxon>Rhabditoidea</taxon>
        <taxon>Rhabditidae</taxon>
        <taxon>Diploscapter</taxon>
    </lineage>
</organism>
<dbReference type="EMBL" id="LIAE01010187">
    <property type="protein sequence ID" value="PAV65873.1"/>
    <property type="molecule type" value="Genomic_DNA"/>
</dbReference>
<evidence type="ECO:0000313" key="2">
    <source>
        <dbReference type="Proteomes" id="UP000218231"/>
    </source>
</evidence>
<sequence length="115" mass="12631">MQRSASGDPGAASKAADLGSILVQYQLKNPEGRSRADIRCFITQPSRRDLRLLPWNPNLSAMAPAAKAGRGAERNGESRLPGFWDILIADDPATHWMSFPGQLSKLRKVKRAFAE</sequence>
<proteinExistence type="predicted"/>
<evidence type="ECO:0000313" key="1">
    <source>
        <dbReference type="EMBL" id="PAV65873.1"/>
    </source>
</evidence>
<gene>
    <name evidence="1" type="ORF">WR25_15550</name>
</gene>
<name>A0A2A2JW35_9BILA</name>
<protein>
    <submittedName>
        <fullName evidence="1">Uncharacterized protein</fullName>
    </submittedName>
</protein>
<dbReference type="Proteomes" id="UP000218231">
    <property type="component" value="Unassembled WGS sequence"/>
</dbReference>
<reference evidence="1 2" key="1">
    <citation type="journal article" date="2017" name="Curr. Biol.">
        <title>Genome architecture and evolution of a unichromosomal asexual nematode.</title>
        <authorList>
            <person name="Fradin H."/>
            <person name="Zegar C."/>
            <person name="Gutwein M."/>
            <person name="Lucas J."/>
            <person name="Kovtun M."/>
            <person name="Corcoran D."/>
            <person name="Baugh L.R."/>
            <person name="Kiontke K."/>
            <person name="Gunsalus K."/>
            <person name="Fitch D.H."/>
            <person name="Piano F."/>
        </authorList>
    </citation>
    <scope>NUCLEOTIDE SEQUENCE [LARGE SCALE GENOMIC DNA]</scope>
    <source>
        <strain evidence="1">PF1309</strain>
    </source>
</reference>
<keyword evidence="2" id="KW-1185">Reference proteome</keyword>
<comment type="caution">
    <text evidence="1">The sequence shown here is derived from an EMBL/GenBank/DDBJ whole genome shotgun (WGS) entry which is preliminary data.</text>
</comment>
<dbReference type="AlphaFoldDB" id="A0A2A2JW35"/>